<proteinExistence type="inferred from homology"/>
<feature type="active site" description="Nucleophile" evidence="3">
    <location>
        <position position="35"/>
    </location>
</feature>
<dbReference type="PRINTS" id="PR00421">
    <property type="entry name" value="THIOREDOXIN"/>
</dbReference>
<dbReference type="Pfam" id="PF00085">
    <property type="entry name" value="Thioredoxin"/>
    <property type="match status" value="1"/>
</dbReference>
<dbReference type="FunFam" id="3.40.30.10:FF:000245">
    <property type="entry name" value="Thioredoxin"/>
    <property type="match status" value="1"/>
</dbReference>
<dbReference type="CDD" id="cd02947">
    <property type="entry name" value="TRX_family"/>
    <property type="match status" value="1"/>
</dbReference>
<dbReference type="PROSITE" id="PS00194">
    <property type="entry name" value="THIOREDOXIN_1"/>
    <property type="match status" value="1"/>
</dbReference>
<dbReference type="OMA" id="KQLWRQS"/>
<dbReference type="FunCoup" id="A0A1X2HGA5">
    <property type="interactions" value="316"/>
</dbReference>
<keyword evidence="4" id="KW-0676">Redox-active center</keyword>
<keyword evidence="7" id="KW-1185">Reference proteome</keyword>
<evidence type="ECO:0000256" key="2">
    <source>
        <dbReference type="PIRNR" id="PIRNR000077"/>
    </source>
</evidence>
<evidence type="ECO:0000256" key="3">
    <source>
        <dbReference type="PIRSR" id="PIRSR000077-1"/>
    </source>
</evidence>
<name>A0A1X2HGA5_SYNRA</name>
<feature type="site" description="Contributes to redox potential value" evidence="3">
    <location>
        <position position="34"/>
    </location>
</feature>
<reference evidence="6 7" key="1">
    <citation type="submission" date="2016-07" db="EMBL/GenBank/DDBJ databases">
        <title>Pervasive Adenine N6-methylation of Active Genes in Fungi.</title>
        <authorList>
            <consortium name="DOE Joint Genome Institute"/>
            <person name="Mondo S.J."/>
            <person name="Dannebaum R.O."/>
            <person name="Kuo R.C."/>
            <person name="Labutti K."/>
            <person name="Haridas S."/>
            <person name="Kuo A."/>
            <person name="Salamov A."/>
            <person name="Ahrendt S.R."/>
            <person name="Lipzen A."/>
            <person name="Sullivan W."/>
            <person name="Andreopoulos W.B."/>
            <person name="Clum A."/>
            <person name="Lindquist E."/>
            <person name="Daum C."/>
            <person name="Ramamoorthy G.K."/>
            <person name="Gryganskyi A."/>
            <person name="Culley D."/>
            <person name="Magnuson J.K."/>
            <person name="James T.Y."/>
            <person name="O'Malley M.A."/>
            <person name="Stajich J.E."/>
            <person name="Spatafora J.W."/>
            <person name="Visel A."/>
            <person name="Grigoriev I.V."/>
        </authorList>
    </citation>
    <scope>NUCLEOTIDE SEQUENCE [LARGE SCALE GENOMIC DNA]</scope>
    <source>
        <strain evidence="6 7">NRRL 2496</strain>
    </source>
</reference>
<feature type="active site" description="Nucleophile" evidence="3">
    <location>
        <position position="32"/>
    </location>
</feature>
<dbReference type="NCBIfam" id="TIGR01068">
    <property type="entry name" value="thioredoxin"/>
    <property type="match status" value="1"/>
</dbReference>
<dbReference type="InterPro" id="IPR017937">
    <property type="entry name" value="Thioredoxin_CS"/>
</dbReference>
<dbReference type="OrthoDB" id="2121326at2759"/>
<dbReference type="GO" id="GO:0015035">
    <property type="term" value="F:protein-disulfide reductase activity"/>
    <property type="evidence" value="ECO:0007669"/>
    <property type="project" value="InterPro"/>
</dbReference>
<evidence type="ECO:0000313" key="6">
    <source>
        <dbReference type="EMBL" id="ORY97940.1"/>
    </source>
</evidence>
<dbReference type="SUPFAM" id="SSF52833">
    <property type="entry name" value="Thioredoxin-like"/>
    <property type="match status" value="1"/>
</dbReference>
<comment type="caution">
    <text evidence="6">The sequence shown here is derived from an EMBL/GenBank/DDBJ whole genome shotgun (WGS) entry which is preliminary data.</text>
</comment>
<dbReference type="Gene3D" id="3.40.30.10">
    <property type="entry name" value="Glutaredoxin"/>
    <property type="match status" value="1"/>
</dbReference>
<dbReference type="STRING" id="13706.A0A1X2HGA5"/>
<comment type="similarity">
    <text evidence="2">Belongs to the thioredoxin family.</text>
</comment>
<feature type="site" description="Deprotonates C-terminal active site Cys" evidence="3">
    <location>
        <position position="26"/>
    </location>
</feature>
<protein>
    <recommendedName>
        <fullName evidence="2">Thioredoxin</fullName>
    </recommendedName>
</protein>
<dbReference type="InterPro" id="IPR005746">
    <property type="entry name" value="Thioredoxin"/>
</dbReference>
<evidence type="ECO:0000313" key="7">
    <source>
        <dbReference type="Proteomes" id="UP000242180"/>
    </source>
</evidence>
<gene>
    <name evidence="6" type="ORF">BCR43DRAFT_490583</name>
</gene>
<dbReference type="InterPro" id="IPR013766">
    <property type="entry name" value="Thioredoxin_domain"/>
</dbReference>
<keyword evidence="1 4" id="KW-1015">Disulfide bond</keyword>
<dbReference type="InParanoid" id="A0A1X2HGA5"/>
<dbReference type="AlphaFoldDB" id="A0A1X2HGA5"/>
<feature type="site" description="Contributes to redox potential value" evidence="3">
    <location>
        <position position="33"/>
    </location>
</feature>
<evidence type="ECO:0000259" key="5">
    <source>
        <dbReference type="PROSITE" id="PS51352"/>
    </source>
</evidence>
<sequence>MPIDNHPKDLKEFRELISSEKLVLVDFYATWCGPCKLIAPKLEKLAEAYPDVIFAKVDVDEAADIAGEVGVRAMPTFMYYKAGEKVGEVVGANIANIEKELKKHL</sequence>
<evidence type="ECO:0000256" key="4">
    <source>
        <dbReference type="PIRSR" id="PIRSR000077-4"/>
    </source>
</evidence>
<feature type="domain" description="Thioredoxin" evidence="5">
    <location>
        <begin position="1"/>
        <end position="105"/>
    </location>
</feature>
<dbReference type="PROSITE" id="PS51352">
    <property type="entry name" value="THIOREDOXIN_2"/>
    <property type="match status" value="1"/>
</dbReference>
<organism evidence="6 7">
    <name type="scientific">Syncephalastrum racemosum</name>
    <name type="common">Filamentous fungus</name>
    <dbReference type="NCBI Taxonomy" id="13706"/>
    <lineage>
        <taxon>Eukaryota</taxon>
        <taxon>Fungi</taxon>
        <taxon>Fungi incertae sedis</taxon>
        <taxon>Mucoromycota</taxon>
        <taxon>Mucoromycotina</taxon>
        <taxon>Mucoromycetes</taxon>
        <taxon>Mucorales</taxon>
        <taxon>Syncephalastraceae</taxon>
        <taxon>Syncephalastrum</taxon>
    </lineage>
</organism>
<evidence type="ECO:0000256" key="1">
    <source>
        <dbReference type="ARBA" id="ARBA00023157"/>
    </source>
</evidence>
<dbReference type="PIRSF" id="PIRSF000077">
    <property type="entry name" value="Thioredoxin"/>
    <property type="match status" value="1"/>
</dbReference>
<feature type="disulfide bond" description="Redox-active" evidence="4">
    <location>
        <begin position="32"/>
        <end position="35"/>
    </location>
</feature>
<accession>A0A1X2HGA5</accession>
<dbReference type="PANTHER" id="PTHR46115">
    <property type="entry name" value="THIOREDOXIN-LIKE PROTEIN 1"/>
    <property type="match status" value="1"/>
</dbReference>
<dbReference type="InterPro" id="IPR036249">
    <property type="entry name" value="Thioredoxin-like_sf"/>
</dbReference>
<dbReference type="Proteomes" id="UP000242180">
    <property type="component" value="Unassembled WGS sequence"/>
</dbReference>
<dbReference type="EMBL" id="MCGN01000004">
    <property type="protein sequence ID" value="ORY97940.1"/>
    <property type="molecule type" value="Genomic_DNA"/>
</dbReference>